<sequence length="37" mass="4476">MKPRVEVSWTKVREDALKTKTVTRSWQSLRKMMPKSR</sequence>
<dbReference type="Proteomes" id="UP000026962">
    <property type="component" value="Chromosome 1"/>
</dbReference>
<reference evidence="1" key="2">
    <citation type="submission" date="2018-05" db="EMBL/GenBank/DDBJ databases">
        <title>OpunRS2 (Oryza punctata Reference Sequence Version 2).</title>
        <authorList>
            <person name="Zhang J."/>
            <person name="Kudrna D."/>
            <person name="Lee S."/>
            <person name="Talag J."/>
            <person name="Welchert J."/>
            <person name="Wing R.A."/>
        </authorList>
    </citation>
    <scope>NUCLEOTIDE SEQUENCE [LARGE SCALE GENOMIC DNA]</scope>
</reference>
<dbReference type="EnsemblPlants" id="OPUNC01G11670.2">
    <property type="protein sequence ID" value="OPUNC01G11670.2"/>
    <property type="gene ID" value="OPUNC01G11670"/>
</dbReference>
<dbReference type="AlphaFoldDB" id="A0A0E0JHA2"/>
<organism evidence="1">
    <name type="scientific">Oryza punctata</name>
    <name type="common">Red rice</name>
    <dbReference type="NCBI Taxonomy" id="4537"/>
    <lineage>
        <taxon>Eukaryota</taxon>
        <taxon>Viridiplantae</taxon>
        <taxon>Streptophyta</taxon>
        <taxon>Embryophyta</taxon>
        <taxon>Tracheophyta</taxon>
        <taxon>Spermatophyta</taxon>
        <taxon>Magnoliopsida</taxon>
        <taxon>Liliopsida</taxon>
        <taxon>Poales</taxon>
        <taxon>Poaceae</taxon>
        <taxon>BOP clade</taxon>
        <taxon>Oryzoideae</taxon>
        <taxon>Oryzeae</taxon>
        <taxon>Oryzinae</taxon>
        <taxon>Oryza</taxon>
    </lineage>
</organism>
<dbReference type="Gramene" id="OPUNC01G11670.2">
    <property type="protein sequence ID" value="OPUNC01G11670.2"/>
    <property type="gene ID" value="OPUNC01G11670"/>
</dbReference>
<dbReference type="HOGENOM" id="CLU_216559_0_0_1"/>
<proteinExistence type="predicted"/>
<evidence type="ECO:0000313" key="1">
    <source>
        <dbReference type="EnsemblPlants" id="OPUNC01G11670.2"/>
    </source>
</evidence>
<accession>A0A0E0JHA2</accession>
<name>A0A0E0JHA2_ORYPU</name>
<reference evidence="1" key="1">
    <citation type="submission" date="2015-04" db="UniProtKB">
        <authorList>
            <consortium name="EnsemblPlants"/>
        </authorList>
    </citation>
    <scope>IDENTIFICATION</scope>
</reference>
<evidence type="ECO:0000313" key="2">
    <source>
        <dbReference type="Proteomes" id="UP000026962"/>
    </source>
</evidence>
<protein>
    <submittedName>
        <fullName evidence="1">Uncharacterized protein</fullName>
    </submittedName>
</protein>
<keyword evidence="2" id="KW-1185">Reference proteome</keyword>